<organism evidence="1">
    <name type="scientific">marine metagenome</name>
    <dbReference type="NCBI Taxonomy" id="408172"/>
    <lineage>
        <taxon>unclassified sequences</taxon>
        <taxon>metagenomes</taxon>
        <taxon>ecological metagenomes</taxon>
    </lineage>
</organism>
<evidence type="ECO:0000313" key="1">
    <source>
        <dbReference type="EMBL" id="SVD42061.1"/>
    </source>
</evidence>
<reference evidence="1" key="1">
    <citation type="submission" date="2018-05" db="EMBL/GenBank/DDBJ databases">
        <authorList>
            <person name="Lanie J.A."/>
            <person name="Ng W.-L."/>
            <person name="Kazmierczak K.M."/>
            <person name="Andrzejewski T.M."/>
            <person name="Davidsen T.M."/>
            <person name="Wayne K.J."/>
            <person name="Tettelin H."/>
            <person name="Glass J.I."/>
            <person name="Rusch D."/>
            <person name="Podicherti R."/>
            <person name="Tsui H.-C.T."/>
            <person name="Winkler M.E."/>
        </authorList>
    </citation>
    <scope>NUCLEOTIDE SEQUENCE</scope>
</reference>
<sequence>MKKEKYQTALQTVKSLIEDESDLVSATSTIACELYHAFDSFIWV</sequence>
<proteinExistence type="predicted"/>
<dbReference type="EMBL" id="UINC01149530">
    <property type="protein sequence ID" value="SVD42061.1"/>
    <property type="molecule type" value="Genomic_DNA"/>
</dbReference>
<gene>
    <name evidence="1" type="ORF">METZ01_LOCUS394915</name>
</gene>
<dbReference type="AlphaFoldDB" id="A0A382V837"/>
<protein>
    <submittedName>
        <fullName evidence="1">Uncharacterized protein</fullName>
    </submittedName>
</protein>
<accession>A0A382V837</accession>
<name>A0A382V837_9ZZZZ</name>
<feature type="non-terminal residue" evidence="1">
    <location>
        <position position="44"/>
    </location>
</feature>